<dbReference type="PROSITE" id="PS00018">
    <property type="entry name" value="EF_HAND_1"/>
    <property type="match status" value="1"/>
</dbReference>
<gene>
    <name evidence="3" type="ORF">SAMN05192555_11669</name>
</gene>
<evidence type="ECO:0000259" key="2">
    <source>
        <dbReference type="PROSITE" id="PS50222"/>
    </source>
</evidence>
<dbReference type="SUPFAM" id="SSF47473">
    <property type="entry name" value="EF-hand"/>
    <property type="match status" value="1"/>
</dbReference>
<proteinExistence type="predicted"/>
<name>A0A1G9UXP6_9GAMM</name>
<feature type="signal peptide" evidence="1">
    <location>
        <begin position="1"/>
        <end position="23"/>
    </location>
</feature>
<feature type="chain" id="PRO_5011472765" evidence="1">
    <location>
        <begin position="24"/>
        <end position="97"/>
    </location>
</feature>
<dbReference type="AlphaFoldDB" id="A0A1G9UXP6"/>
<keyword evidence="4" id="KW-1185">Reference proteome</keyword>
<dbReference type="Pfam" id="PF13833">
    <property type="entry name" value="EF-hand_8"/>
    <property type="match status" value="1"/>
</dbReference>
<dbReference type="EMBL" id="FNGH01000016">
    <property type="protein sequence ID" value="SDM64712.1"/>
    <property type="molecule type" value="Genomic_DNA"/>
</dbReference>
<dbReference type="CDD" id="cd00051">
    <property type="entry name" value="EFh"/>
    <property type="match status" value="1"/>
</dbReference>
<dbReference type="PROSITE" id="PS50222">
    <property type="entry name" value="EF_HAND_2"/>
    <property type="match status" value="1"/>
</dbReference>
<dbReference type="Proteomes" id="UP000199107">
    <property type="component" value="Unassembled WGS sequence"/>
</dbReference>
<feature type="domain" description="EF-hand" evidence="2">
    <location>
        <begin position="66"/>
        <end position="97"/>
    </location>
</feature>
<sequence length="97" mass="11053">MRTKRWVMAGLMVGLLSASSGWAAGRESSDYDPVRLVFTNDMNHTVRYMFSELDSDGNGVISAAEAKRDNIERAFSRLDLNRDGQVTRNEFRQHRLT</sequence>
<protein>
    <submittedName>
        <fullName evidence="3">EF-hand domain pair</fullName>
    </submittedName>
</protein>
<reference evidence="4" key="1">
    <citation type="submission" date="2016-10" db="EMBL/GenBank/DDBJ databases">
        <authorList>
            <person name="Varghese N."/>
            <person name="Submissions S."/>
        </authorList>
    </citation>
    <scope>NUCLEOTIDE SEQUENCE [LARGE SCALE GENOMIC DNA]</scope>
    <source>
        <strain evidence="4">AAP</strain>
    </source>
</reference>
<accession>A0A1G9UXP6</accession>
<organism evidence="3 4">
    <name type="scientific">Franzmannia pantelleriensis</name>
    <dbReference type="NCBI Taxonomy" id="48727"/>
    <lineage>
        <taxon>Bacteria</taxon>
        <taxon>Pseudomonadati</taxon>
        <taxon>Pseudomonadota</taxon>
        <taxon>Gammaproteobacteria</taxon>
        <taxon>Oceanospirillales</taxon>
        <taxon>Halomonadaceae</taxon>
        <taxon>Franzmannia</taxon>
    </lineage>
</organism>
<dbReference type="OrthoDB" id="6089795at2"/>
<evidence type="ECO:0000313" key="4">
    <source>
        <dbReference type="Proteomes" id="UP000199107"/>
    </source>
</evidence>
<dbReference type="Gene3D" id="1.10.238.10">
    <property type="entry name" value="EF-hand"/>
    <property type="match status" value="1"/>
</dbReference>
<evidence type="ECO:0000256" key="1">
    <source>
        <dbReference type="SAM" id="SignalP"/>
    </source>
</evidence>
<dbReference type="InterPro" id="IPR002048">
    <property type="entry name" value="EF_hand_dom"/>
</dbReference>
<dbReference type="GO" id="GO:0005509">
    <property type="term" value="F:calcium ion binding"/>
    <property type="evidence" value="ECO:0007669"/>
    <property type="project" value="InterPro"/>
</dbReference>
<dbReference type="RefSeq" id="WP_089660094.1">
    <property type="nucleotide sequence ID" value="NZ_FNGH01000016.1"/>
</dbReference>
<keyword evidence="1" id="KW-0732">Signal</keyword>
<evidence type="ECO:0000313" key="3">
    <source>
        <dbReference type="EMBL" id="SDM64712.1"/>
    </source>
</evidence>
<dbReference type="Pfam" id="PF13202">
    <property type="entry name" value="EF-hand_5"/>
    <property type="match status" value="1"/>
</dbReference>
<dbReference type="InterPro" id="IPR011992">
    <property type="entry name" value="EF-hand-dom_pair"/>
</dbReference>
<dbReference type="InterPro" id="IPR018247">
    <property type="entry name" value="EF_Hand_1_Ca_BS"/>
</dbReference>